<protein>
    <submittedName>
        <fullName evidence="1">Uncharacterized protein</fullName>
    </submittedName>
</protein>
<sequence>MYYYYETLFSGKYSLESKVTLISGNHKSHPYTDKGIKFNWWIKKPLNANTKGISLSRNRDVYVGTDGSLKADLISTLSTPQETDVEVCVNVVKPIEPDREYPRNTCTTARFGN</sequence>
<dbReference type="EMBL" id="VCDP01000175">
    <property type="protein sequence ID" value="MDX8001198.1"/>
    <property type="molecule type" value="Genomic_DNA"/>
</dbReference>
<comment type="caution">
    <text evidence="1">The sequence shown here is derived from an EMBL/GenBank/DDBJ whole genome shotgun (WGS) entry which is preliminary data.</text>
</comment>
<proteinExistence type="predicted"/>
<keyword evidence="2" id="KW-1185">Reference proteome</keyword>
<accession>A0ABU4SR97</accession>
<evidence type="ECO:0000313" key="2">
    <source>
        <dbReference type="Proteomes" id="UP001271640"/>
    </source>
</evidence>
<evidence type="ECO:0000313" key="1">
    <source>
        <dbReference type="EMBL" id="MDX8001198.1"/>
    </source>
</evidence>
<name>A0ABU4SR97_9GAMM</name>
<organism evidence="1 2">
    <name type="scientific">Xenorhabdus littoralis</name>
    <dbReference type="NCBI Taxonomy" id="2582835"/>
    <lineage>
        <taxon>Bacteria</taxon>
        <taxon>Pseudomonadati</taxon>
        <taxon>Pseudomonadota</taxon>
        <taxon>Gammaproteobacteria</taxon>
        <taxon>Enterobacterales</taxon>
        <taxon>Morganellaceae</taxon>
        <taxon>Xenorhabdus</taxon>
    </lineage>
</organism>
<dbReference type="Proteomes" id="UP001271640">
    <property type="component" value="Unassembled WGS sequence"/>
</dbReference>
<gene>
    <name evidence="1" type="ORF">FE394_18955</name>
</gene>
<reference evidence="2" key="1">
    <citation type="journal article" date="2024" name="Toxins">
        <title>Genome Sequence Analysis of Native Xenorhabdus Strains Isolated from Entomopathogenic Nematodes in Argentina.</title>
        <authorList>
            <person name="Palma L."/>
            <person name="Frizzo L."/>
            <person name="Kaiser S."/>
            <person name="Berry C."/>
            <person name="Caballero P."/>
            <person name="Bode H.B."/>
            <person name="Del Valle E.E."/>
        </authorList>
    </citation>
    <scope>NUCLEOTIDE SEQUENCE [LARGE SCALE GENOMIC DNA]</scope>
    <source>
        <strain evidence="2">Reich</strain>
    </source>
</reference>